<accession>A0A8J4V0E9</accession>
<evidence type="ECO:0000313" key="13">
    <source>
        <dbReference type="EMBL" id="KAF2074368.1"/>
    </source>
</evidence>
<dbReference type="InterPro" id="IPR041246">
    <property type="entry name" value="Bact_MG10"/>
</dbReference>
<dbReference type="Pfam" id="PF00207">
    <property type="entry name" value="A2M"/>
    <property type="match status" value="1"/>
</dbReference>
<sequence length="2067" mass="229769">MKFRHLSIVVVVVLLAAIVTANLDHGTDQVELNNHAAGSKYLQSVGPPPKPFKEILLPPKVPIASSGPVIVAQTPPSMGTKGPVTTQSTPTPTTTTSSSIQTIKVLSIIPQTGSSLDNNQPIIVTFDKAVIKLGEISHFFPFQLKCNTMEPIVGNYRWVTTFIARFDVQHTWPSDLNCTFTILSDPGLPLEKIPDPLQYNSPPPQFTISGVESPKTISFTNGSWSSDIPGIIDGSKIIKGVNEVPPDGIIRLNIGRVGKVDSDILNKNLVIYSVSEKKKIPFTIVDCPPQQNRPMIRPLRSFIPIRPSYQDTSFSFCITPTKPLLKDNLYSITVPKGVRLDSQSGPLSVDLEVQVVGLYSFIFPVEDYLLQPSARSFYLYLRHGVDKSIVSSKLFASAFSITPKVPNLKFEIQNPTTLFINGDFKPGNYSFSITGTDKIKDNWGLPLVSQKFVVVVQPSIALKIVSSNSMFEPSDKIDGFYTIYRDLGQYWGYNGSNPFVLKAYPVTEKNILEILETLTKNQVVIKEKPFASIVLKETDSTIRQKTFDIANIFKVSNCYLQVITRGDYDNTMNLVTKTTIDVTQLLVTQYIRTFWVTHLSNNSNVADAKISIYNTDSTYLSKTPIKLEGTSKTIGDGTSRIQNSQNTEGYVVVQKGSDFLIVPKLSSYVGQGNDIQGEIVTDRRLYNAGDNINIKAYFKGKSVASHKFTLTVYWNIQQRSITFTQKLVGVDYNFGTYSGTIKVPELTDFGSYSIQISTEGNDRGDSSTFYKEIYISDPRLPSAIISLTSNNTFIKNQDENTRATINLNLSSYLGSPLNNQSVQVEWKVNSNYFNTQTSTPTSGSDYFVTDDNGNALVSFYFPVKDDKFKVGDLISFSAKYLDQSNSLVESKSNPELYILDSEYNIQITGDIYNVAPGIPQFIFANVYHTPTSTLVNNVTVSVKLFNQISKKIASPLSSKFSQVEQESTLENVLSDILFINDDKSQVKLAAKKPAPTKEPSNSGECIFTTSKMTSQGPPCSYVLSKIGAIYTIHASAVAPNGDKISNSINVGEPSSTWDLNPYRMRSDLAIYTDKSEYQSNEKIVLSFFNPFKQSKVLFEFGCNSSSNHQQFEGLYGYHSYSFHIPKQCNSYCNFIVVLLGKGHGFTLPKELRTSLFYYDPNKASVQEGTVTKIIKNKPTMNLEFEFDKPTWTPNTKSSITLRIRDIETRQLVNSEVDVCIMVVDKRNLDLVPSPISNGDGLVQSTLYPFSRNSRTSLLKNYLAQIKQILKRLDIEKWYYFNWESSFFDYSDDQFDGVFATWITQTFSPYSMFERSALPIFAAAKGGANFDAMATTEASSGSSPSTHLRQNFKTTPLFVGSVIVTNGSITVPIQTPDDITTFRVVAYVYTKSSSLYSKETTIISKKDISVSAIVPRFVRTGDQFEAGVSIETFSSIHMDSKGLRVIAKLDNLCISLLDSLNLKPISLTGSLTKVFFNFTSNYQDRAIINFFLYKGSQLLDAVQTEFDVLPRQPPIYVGTSFAISEKEPFEQGIEIPNAEQGTGSMLLIAGAGHYPSVEEKCIKLLNLDIQRSLSSVEVLSQQVTYGALTSYGYNSSLILKSQQVLNQVIQGFSSYIEYPNSIKWYPSSQSSDFYPTLYAAVLKNLMSSCNIDGWSIIGDFSNTWNSFIDTKLNEMLANDIRSNNTINKELIGYASLGLGYWAPSNEDLVDKYSFNALTQNITDNCSLLCQTYFALASVMRGEVDPAFIYQVIQNIQSSIRVQGQTAYVSMDNSPHSSLQITTYASILFIMTSQTNPLLEKMINFIGSGGISHPIGLYYPVDPSSETLALSIIAMTFYDKSFTNNTPLSLNFTAFQDKESQTLINHFFSQTSFENIKEKFDFDSLYSPNGTIHFEAHGNGQISISLGLTYTPTDLPKSPVNNGFSVEKAIFIQGSVTGNNQSTDTNPNRFNVGDQVRVVISIYSPDDIGVVMVEDGASGSIEPLDNNIYSDSQPNSIPYSYTFNPFQYRETRKDKVIFQTTQLTAGTFEVEYNCIVTTKGSFIIPPTKVFAVNQPEVFGLSSAFNIIVN</sequence>
<dbReference type="PANTHER" id="PTHR13062">
    <property type="entry name" value="COLLAGENASE"/>
    <property type="match status" value="1"/>
</dbReference>
<feature type="domain" description="Alpha-2-macroglobulin" evidence="12">
    <location>
        <begin position="1354"/>
        <end position="1448"/>
    </location>
</feature>
<evidence type="ECO:0000256" key="8">
    <source>
        <dbReference type="ARBA" id="ARBA00022833"/>
    </source>
</evidence>
<dbReference type="OrthoDB" id="543368at2759"/>
<dbReference type="Gene3D" id="2.60.40.3710">
    <property type="match status" value="1"/>
</dbReference>
<dbReference type="SMART" id="SM01360">
    <property type="entry name" value="A2M"/>
    <property type="match status" value="1"/>
</dbReference>
<keyword evidence="7" id="KW-0378">Hydrolase</keyword>
<keyword evidence="5" id="KW-0479">Metal-binding</keyword>
<reference evidence="13" key="1">
    <citation type="submission" date="2020-01" db="EMBL/GenBank/DDBJ databases">
        <title>Development of genomics and gene disruption for Polysphondylium violaceum indicates a role for the polyketide synthase stlB in stalk morphogenesis.</title>
        <authorList>
            <person name="Narita B."/>
            <person name="Kawabe Y."/>
            <person name="Kin K."/>
            <person name="Saito T."/>
            <person name="Gibbs R."/>
            <person name="Kuspa A."/>
            <person name="Muzny D."/>
            <person name="Queller D."/>
            <person name="Richards S."/>
            <person name="Strassman J."/>
            <person name="Sucgang R."/>
            <person name="Worley K."/>
            <person name="Schaap P."/>
        </authorList>
    </citation>
    <scope>NUCLEOTIDE SEQUENCE</scope>
    <source>
        <strain evidence="13">QSvi11</strain>
    </source>
</reference>
<dbReference type="EMBL" id="AJWJ01000151">
    <property type="protein sequence ID" value="KAF2074368.1"/>
    <property type="molecule type" value="Genomic_DNA"/>
</dbReference>
<evidence type="ECO:0000256" key="10">
    <source>
        <dbReference type="SAM" id="MobiDB-lite"/>
    </source>
</evidence>
<keyword evidence="6 11" id="KW-0732">Signal</keyword>
<dbReference type="InterPro" id="IPR001599">
    <property type="entry name" value="Macroglobln_a2"/>
</dbReference>
<feature type="region of interest" description="Disordered" evidence="10">
    <location>
        <begin position="74"/>
        <end position="96"/>
    </location>
</feature>
<evidence type="ECO:0000256" key="2">
    <source>
        <dbReference type="ARBA" id="ARBA00004613"/>
    </source>
</evidence>
<protein>
    <recommendedName>
        <fullName evidence="12">Alpha-2-macroglobulin domain-containing protein</fullName>
    </recommendedName>
</protein>
<comment type="subcellular location">
    <subcellularLocation>
        <location evidence="2">Secreted</location>
    </subcellularLocation>
</comment>
<evidence type="ECO:0000259" key="12">
    <source>
        <dbReference type="SMART" id="SM01360"/>
    </source>
</evidence>
<evidence type="ECO:0000256" key="4">
    <source>
        <dbReference type="ARBA" id="ARBA00022670"/>
    </source>
</evidence>
<evidence type="ECO:0000256" key="5">
    <source>
        <dbReference type="ARBA" id="ARBA00022723"/>
    </source>
</evidence>
<feature type="signal peptide" evidence="11">
    <location>
        <begin position="1"/>
        <end position="21"/>
    </location>
</feature>
<name>A0A8J4V0E9_9MYCE</name>
<dbReference type="GO" id="GO:0006508">
    <property type="term" value="P:proteolysis"/>
    <property type="evidence" value="ECO:0007669"/>
    <property type="project" value="UniProtKB-KW"/>
</dbReference>
<comment type="caution">
    <text evidence="13">The sequence shown here is derived from an EMBL/GenBank/DDBJ whole genome shotgun (WGS) entry which is preliminary data.</text>
</comment>
<organism evidence="13 14">
    <name type="scientific">Polysphondylium violaceum</name>
    <dbReference type="NCBI Taxonomy" id="133409"/>
    <lineage>
        <taxon>Eukaryota</taxon>
        <taxon>Amoebozoa</taxon>
        <taxon>Evosea</taxon>
        <taxon>Eumycetozoa</taxon>
        <taxon>Dictyostelia</taxon>
        <taxon>Dictyosteliales</taxon>
        <taxon>Dictyosteliaceae</taxon>
        <taxon>Polysphondylium</taxon>
    </lineage>
</organism>
<keyword evidence="8" id="KW-0862">Zinc</keyword>
<evidence type="ECO:0000256" key="7">
    <source>
        <dbReference type="ARBA" id="ARBA00022801"/>
    </source>
</evidence>
<dbReference type="Proteomes" id="UP000695562">
    <property type="component" value="Unassembled WGS sequence"/>
</dbReference>
<evidence type="ECO:0000256" key="1">
    <source>
        <dbReference type="ARBA" id="ARBA00001947"/>
    </source>
</evidence>
<dbReference type="Pfam" id="PF17973">
    <property type="entry name" value="bMG10"/>
    <property type="match status" value="1"/>
</dbReference>
<keyword evidence="14" id="KW-1185">Reference proteome</keyword>
<dbReference type="GO" id="GO:0004866">
    <property type="term" value="F:endopeptidase inhibitor activity"/>
    <property type="evidence" value="ECO:0007669"/>
    <property type="project" value="InterPro"/>
</dbReference>
<evidence type="ECO:0000256" key="6">
    <source>
        <dbReference type="ARBA" id="ARBA00022729"/>
    </source>
</evidence>
<keyword evidence="3" id="KW-0964">Secreted</keyword>
<proteinExistence type="predicted"/>
<dbReference type="GO" id="GO:0008237">
    <property type="term" value="F:metallopeptidase activity"/>
    <property type="evidence" value="ECO:0007669"/>
    <property type="project" value="UniProtKB-KW"/>
</dbReference>
<evidence type="ECO:0000256" key="9">
    <source>
        <dbReference type="ARBA" id="ARBA00023049"/>
    </source>
</evidence>
<evidence type="ECO:0000256" key="11">
    <source>
        <dbReference type="SAM" id="SignalP"/>
    </source>
</evidence>
<keyword evidence="9" id="KW-0482">Metalloprotease</keyword>
<dbReference type="GO" id="GO:0046872">
    <property type="term" value="F:metal ion binding"/>
    <property type="evidence" value="ECO:0007669"/>
    <property type="project" value="UniProtKB-KW"/>
</dbReference>
<dbReference type="PANTHER" id="PTHR13062:SF12">
    <property type="entry name" value="ALPHA-2-MACROGLOBULIN DOMAIN-CONTAINING PROTEIN"/>
    <property type="match status" value="1"/>
</dbReference>
<dbReference type="Gene3D" id="2.60.40.1930">
    <property type="match status" value="1"/>
</dbReference>
<comment type="cofactor">
    <cofactor evidence="1">
        <name>Zn(2+)</name>
        <dbReference type="ChEBI" id="CHEBI:29105"/>
    </cofactor>
</comment>
<feature type="chain" id="PRO_5035261210" description="Alpha-2-macroglobulin domain-containing protein" evidence="11">
    <location>
        <begin position="22"/>
        <end position="2067"/>
    </location>
</feature>
<gene>
    <name evidence="13" type="ORF">CYY_004343</name>
</gene>
<evidence type="ECO:0000256" key="3">
    <source>
        <dbReference type="ARBA" id="ARBA00022525"/>
    </source>
</evidence>
<dbReference type="GO" id="GO:0005576">
    <property type="term" value="C:extracellular region"/>
    <property type="evidence" value="ECO:0007669"/>
    <property type="project" value="UniProtKB-SubCell"/>
</dbReference>
<evidence type="ECO:0000313" key="14">
    <source>
        <dbReference type="Proteomes" id="UP000695562"/>
    </source>
</evidence>
<keyword evidence="4" id="KW-0645">Protease</keyword>
<feature type="compositionally biased region" description="Low complexity" evidence="10">
    <location>
        <begin position="85"/>
        <end position="96"/>
    </location>
</feature>